<evidence type="ECO:0000313" key="3">
    <source>
        <dbReference type="Proteomes" id="UP001107961"/>
    </source>
</evidence>
<protein>
    <submittedName>
        <fullName evidence="2">GNAT family N-acetyltransferase</fullName>
    </submittedName>
</protein>
<sequence>MTELRKNIAKDLGWLERFYAEAGYGGTVQPEDRVFFAVSGEVIAGVVRLAIENGSLVLRGMRVAEAYRGKRIGLALLRFLTDDLGNRSCFCLPYSHLEAFYETAGFRVASDSEIPPFLAKRKHAYLHRGMDVVSMARHSAGPVL</sequence>
<dbReference type="SUPFAM" id="SSF55729">
    <property type="entry name" value="Acyl-CoA N-acyltransferases (Nat)"/>
    <property type="match status" value="1"/>
</dbReference>
<dbReference type="Proteomes" id="UP001107961">
    <property type="component" value="Unassembled WGS sequence"/>
</dbReference>
<dbReference type="PROSITE" id="PS51186">
    <property type="entry name" value="GNAT"/>
    <property type="match status" value="1"/>
</dbReference>
<evidence type="ECO:0000259" key="1">
    <source>
        <dbReference type="PROSITE" id="PS51186"/>
    </source>
</evidence>
<evidence type="ECO:0000313" key="2">
    <source>
        <dbReference type="EMBL" id="MCE7509509.1"/>
    </source>
</evidence>
<gene>
    <name evidence="2" type="ORF">LZG35_12735</name>
</gene>
<dbReference type="GO" id="GO:0016747">
    <property type="term" value="F:acyltransferase activity, transferring groups other than amino-acyl groups"/>
    <property type="evidence" value="ECO:0007669"/>
    <property type="project" value="InterPro"/>
</dbReference>
<dbReference type="InterPro" id="IPR016181">
    <property type="entry name" value="Acyl_CoA_acyltransferase"/>
</dbReference>
<dbReference type="InterPro" id="IPR000182">
    <property type="entry name" value="GNAT_dom"/>
</dbReference>
<accession>A0A9Q3W6N8</accession>
<feature type="domain" description="N-acetyltransferase" evidence="1">
    <location>
        <begin position="1"/>
        <end position="131"/>
    </location>
</feature>
<dbReference type="AlphaFoldDB" id="A0A9Q3W6N8"/>
<reference evidence="2" key="1">
    <citation type="submission" date="2022-01" db="EMBL/GenBank/DDBJ databases">
        <authorList>
            <person name="Karlyshev A.V."/>
            <person name="Jaspars M."/>
        </authorList>
    </citation>
    <scope>NUCLEOTIDE SEQUENCE</scope>
    <source>
        <strain evidence="2">AGSA3-2</strain>
    </source>
</reference>
<dbReference type="Gene3D" id="3.40.630.30">
    <property type="match status" value="1"/>
</dbReference>
<dbReference type="Pfam" id="PF13508">
    <property type="entry name" value="Acetyltransf_7"/>
    <property type="match status" value="1"/>
</dbReference>
<dbReference type="RefSeq" id="WP_080530435.1">
    <property type="nucleotide sequence ID" value="NZ_CBDDTQ010000003.1"/>
</dbReference>
<proteinExistence type="predicted"/>
<comment type="caution">
    <text evidence="2">The sequence shown here is derived from an EMBL/GenBank/DDBJ whole genome shotgun (WGS) entry which is preliminary data.</text>
</comment>
<name>A0A9Q3W6N8_9GAMM</name>
<organism evidence="2 3">
    <name type="scientific">Alloalcanivorax xenomutans</name>
    <dbReference type="NCBI Taxonomy" id="1094342"/>
    <lineage>
        <taxon>Bacteria</taxon>
        <taxon>Pseudomonadati</taxon>
        <taxon>Pseudomonadota</taxon>
        <taxon>Gammaproteobacteria</taxon>
        <taxon>Oceanospirillales</taxon>
        <taxon>Alcanivoracaceae</taxon>
        <taxon>Alloalcanivorax</taxon>
    </lineage>
</organism>
<dbReference type="CDD" id="cd04301">
    <property type="entry name" value="NAT_SF"/>
    <property type="match status" value="1"/>
</dbReference>
<keyword evidence="3" id="KW-1185">Reference proteome</keyword>
<dbReference type="EMBL" id="JAJVKT010000014">
    <property type="protein sequence ID" value="MCE7509509.1"/>
    <property type="molecule type" value="Genomic_DNA"/>
</dbReference>